<dbReference type="PANTHER" id="PTHR11647">
    <property type="entry name" value="HYDRANTOINASE/DIHYDROPYRIMIDINASE FAMILY MEMBER"/>
    <property type="match status" value="1"/>
</dbReference>
<dbReference type="PANTHER" id="PTHR11647:SF1">
    <property type="entry name" value="COLLAPSIN RESPONSE MEDIATOR PROTEIN"/>
    <property type="match status" value="1"/>
</dbReference>
<dbReference type="InterPro" id="IPR013108">
    <property type="entry name" value="Amidohydro_3"/>
</dbReference>
<dbReference type="Proteomes" id="UP001176468">
    <property type="component" value="Unassembled WGS sequence"/>
</dbReference>
<gene>
    <name evidence="2" type="ORF">Q5H94_16440</name>
</gene>
<dbReference type="EMBL" id="JAUQSZ010000012">
    <property type="protein sequence ID" value="MDO7843924.1"/>
    <property type="molecule type" value="Genomic_DNA"/>
</dbReference>
<proteinExistence type="predicted"/>
<dbReference type="InterPro" id="IPR032466">
    <property type="entry name" value="Metal_Hydrolase"/>
</dbReference>
<accession>A0ABT9A266</accession>
<dbReference type="InterPro" id="IPR050378">
    <property type="entry name" value="Metallo-dep_Hydrolases_sf"/>
</dbReference>
<reference evidence="2" key="1">
    <citation type="submission" date="2023-07" db="EMBL/GenBank/DDBJ databases">
        <authorList>
            <person name="Kim M.K."/>
        </authorList>
    </citation>
    <scope>NUCLEOTIDE SEQUENCE</scope>
    <source>
        <strain evidence="2">CA1-15</strain>
    </source>
</reference>
<dbReference type="InterPro" id="IPR011059">
    <property type="entry name" value="Metal-dep_hydrolase_composite"/>
</dbReference>
<protein>
    <submittedName>
        <fullName evidence="2">Amidohydrolase family protein</fullName>
    </submittedName>
</protein>
<evidence type="ECO:0000313" key="2">
    <source>
        <dbReference type="EMBL" id="MDO7843924.1"/>
    </source>
</evidence>
<sequence length="585" mass="63515">MHDILIAGGTIIDGSGSAPFVADVAIEDDRIIAIGHDLGAARQTIDARGLHVTPGFVDIHTHYDGQVMWDQRLVPSTDHGVTTVIMGNCAVGIAPCKADQRDLMVQVMAGVEDIPEAVMTEGLPWNWESFPEYLDALEARECDADFAAMLPHGPLRVFVMGQRGADREPASADDLAKMSVIVRQALDAGAIGFSTSRTLIHRALDGRLAPAETASEEELMTIARAIGVAGTGIVEYITDFPGLPVGATADFDLMRRFAEVSGRPLSFTLVEAPAYPGGWREILKLVERANADGVTMRGQVAARAIGISFGLDLSYHPFSFRQSYKEIAHLPLAERVAKMREPVVRARILSEPSEHHNPFITWLAAMTDQMFVLSDPPCYEPRAEERLSRRSEAASLSVEELAYHALLEDNGHAILYLPVANYRTDSLDQVLEMMQHPDTVVALGDGGAHYGLICDASYPSFALTHWVRDRRGERIALPEMVRLLTSAPAEAALLRDRGLLATGYKADINVLDLANMQLGFPEVVYDLPSGGRRMAQPATGYVATLVSGVPVRLAGRRTGAYPGRLIRGLRAAPASPSKKTAERVQ</sequence>
<dbReference type="Gene3D" id="3.20.20.140">
    <property type="entry name" value="Metal-dependent hydrolases"/>
    <property type="match status" value="1"/>
</dbReference>
<evidence type="ECO:0000259" key="1">
    <source>
        <dbReference type="Pfam" id="PF07969"/>
    </source>
</evidence>
<evidence type="ECO:0000313" key="3">
    <source>
        <dbReference type="Proteomes" id="UP001176468"/>
    </source>
</evidence>
<comment type="caution">
    <text evidence="2">The sequence shown here is derived from an EMBL/GenBank/DDBJ whole genome shotgun (WGS) entry which is preliminary data.</text>
</comment>
<name>A0ABT9A266_9SPHN</name>
<dbReference type="CDD" id="cd01297">
    <property type="entry name" value="D-aminoacylase"/>
    <property type="match status" value="1"/>
</dbReference>
<dbReference type="RefSeq" id="WP_304562379.1">
    <property type="nucleotide sequence ID" value="NZ_JAUQSZ010000012.1"/>
</dbReference>
<dbReference type="SUPFAM" id="SSF51556">
    <property type="entry name" value="Metallo-dependent hydrolases"/>
    <property type="match status" value="1"/>
</dbReference>
<dbReference type="SUPFAM" id="SSF51338">
    <property type="entry name" value="Composite domain of metallo-dependent hydrolases"/>
    <property type="match status" value="1"/>
</dbReference>
<organism evidence="2 3">
    <name type="scientific">Sphingomonas immobilis</name>
    <dbReference type="NCBI Taxonomy" id="3063997"/>
    <lineage>
        <taxon>Bacteria</taxon>
        <taxon>Pseudomonadati</taxon>
        <taxon>Pseudomonadota</taxon>
        <taxon>Alphaproteobacteria</taxon>
        <taxon>Sphingomonadales</taxon>
        <taxon>Sphingomonadaceae</taxon>
        <taxon>Sphingomonas</taxon>
    </lineage>
</organism>
<feature type="domain" description="Amidohydrolase 3" evidence="1">
    <location>
        <begin position="43"/>
        <end position="551"/>
    </location>
</feature>
<keyword evidence="3" id="KW-1185">Reference proteome</keyword>
<dbReference type="Pfam" id="PF07969">
    <property type="entry name" value="Amidohydro_3"/>
    <property type="match status" value="1"/>
</dbReference>